<keyword evidence="6 13" id="KW-0067">ATP-binding</keyword>
<dbReference type="SUPFAM" id="SSF90123">
    <property type="entry name" value="ABC transporter transmembrane region"/>
    <property type="match status" value="1"/>
</dbReference>
<keyword evidence="5" id="KW-0547">Nucleotide-binding</keyword>
<evidence type="ECO:0000313" key="13">
    <source>
        <dbReference type="EMBL" id="SMY11196.1"/>
    </source>
</evidence>
<dbReference type="GO" id="GO:0005886">
    <property type="term" value="C:plasma membrane"/>
    <property type="evidence" value="ECO:0007669"/>
    <property type="project" value="UniProtKB-SubCell"/>
</dbReference>
<comment type="subcellular location">
    <subcellularLocation>
        <location evidence="1">Cell membrane</location>
        <topology evidence="1">Multi-pass membrane protein</topology>
    </subcellularLocation>
</comment>
<dbReference type="Pfam" id="PF00005">
    <property type="entry name" value="ABC_tran"/>
    <property type="match status" value="1"/>
</dbReference>
<evidence type="ECO:0000256" key="6">
    <source>
        <dbReference type="ARBA" id="ARBA00022840"/>
    </source>
</evidence>
<dbReference type="AlphaFoldDB" id="A0A2H1L2T5"/>
<dbReference type="PROSITE" id="PS50893">
    <property type="entry name" value="ABC_TRANSPORTER_2"/>
    <property type="match status" value="1"/>
</dbReference>
<feature type="transmembrane region" description="Helical" evidence="10">
    <location>
        <begin position="266"/>
        <end position="285"/>
    </location>
</feature>
<reference evidence="14" key="1">
    <citation type="submission" date="2017-03" db="EMBL/GenBank/DDBJ databases">
        <authorList>
            <person name="Monnet C."/>
        </authorList>
    </citation>
    <scope>NUCLEOTIDE SEQUENCE [LARGE SCALE GENOMIC DNA]</scope>
    <source>
        <strain evidence="14">SJ5-8</strain>
    </source>
</reference>
<evidence type="ECO:0000256" key="2">
    <source>
        <dbReference type="ARBA" id="ARBA00022448"/>
    </source>
</evidence>
<dbReference type="InterPro" id="IPR003439">
    <property type="entry name" value="ABC_transporter-like_ATP-bd"/>
</dbReference>
<dbReference type="PROSITE" id="PS50929">
    <property type="entry name" value="ABC_TM1F"/>
    <property type="match status" value="1"/>
</dbReference>
<dbReference type="PANTHER" id="PTHR24221:SF654">
    <property type="entry name" value="ATP-BINDING CASSETTE SUB-FAMILY B MEMBER 6"/>
    <property type="match status" value="1"/>
</dbReference>
<feature type="transmembrane region" description="Helical" evidence="10">
    <location>
        <begin position="157"/>
        <end position="176"/>
    </location>
</feature>
<dbReference type="GO" id="GO:0034040">
    <property type="term" value="F:ATPase-coupled lipid transmembrane transporter activity"/>
    <property type="evidence" value="ECO:0007669"/>
    <property type="project" value="TreeGrafter"/>
</dbReference>
<dbReference type="SUPFAM" id="SSF52540">
    <property type="entry name" value="P-loop containing nucleoside triphosphate hydrolases"/>
    <property type="match status" value="1"/>
</dbReference>
<evidence type="ECO:0000256" key="3">
    <source>
        <dbReference type="ARBA" id="ARBA00022475"/>
    </source>
</evidence>
<feature type="region of interest" description="Disordered" evidence="9">
    <location>
        <begin position="324"/>
        <end position="351"/>
    </location>
</feature>
<dbReference type="InterPro" id="IPR036640">
    <property type="entry name" value="ABC1_TM_sf"/>
</dbReference>
<feature type="transmembrane region" description="Helical" evidence="10">
    <location>
        <begin position="292"/>
        <end position="310"/>
    </location>
</feature>
<feature type="transmembrane region" description="Helical" evidence="10">
    <location>
        <begin position="129"/>
        <end position="151"/>
    </location>
</feature>
<dbReference type="InterPro" id="IPR017871">
    <property type="entry name" value="ABC_transporter-like_CS"/>
</dbReference>
<dbReference type="SMART" id="SM00382">
    <property type="entry name" value="AAA"/>
    <property type="match status" value="1"/>
</dbReference>
<dbReference type="RefSeq" id="WP_180951819.1">
    <property type="nucleotide sequence ID" value="NZ_FXZM01000003.1"/>
</dbReference>
<gene>
    <name evidence="13" type="ORF">BJEO58_00779</name>
</gene>
<dbReference type="Gene3D" id="1.20.1560.10">
    <property type="entry name" value="ABC transporter type 1, transmembrane domain"/>
    <property type="match status" value="1"/>
</dbReference>
<dbReference type="PANTHER" id="PTHR24221">
    <property type="entry name" value="ATP-BINDING CASSETTE SUB-FAMILY B"/>
    <property type="match status" value="1"/>
</dbReference>
<dbReference type="GO" id="GO:0005524">
    <property type="term" value="F:ATP binding"/>
    <property type="evidence" value="ECO:0007669"/>
    <property type="project" value="UniProtKB-KW"/>
</dbReference>
<evidence type="ECO:0000256" key="10">
    <source>
        <dbReference type="SAM" id="Phobius"/>
    </source>
</evidence>
<dbReference type="InterPro" id="IPR039421">
    <property type="entry name" value="Type_1_exporter"/>
</dbReference>
<keyword evidence="8 10" id="KW-0472">Membrane</keyword>
<protein>
    <submittedName>
        <fullName evidence="13">ATP-binding cassette, subfamily B</fullName>
    </submittedName>
</protein>
<evidence type="ECO:0000256" key="7">
    <source>
        <dbReference type="ARBA" id="ARBA00022989"/>
    </source>
</evidence>
<feature type="domain" description="ABC transporter" evidence="11">
    <location>
        <begin position="360"/>
        <end position="601"/>
    </location>
</feature>
<accession>A0A2H1L2T5</accession>
<dbReference type="FunFam" id="3.40.50.300:FF:000854">
    <property type="entry name" value="Multidrug ABC transporter ATP-binding protein"/>
    <property type="match status" value="1"/>
</dbReference>
<feature type="transmembrane region" description="Helical" evidence="10">
    <location>
        <begin position="55"/>
        <end position="75"/>
    </location>
</feature>
<dbReference type="GO" id="GO:0016887">
    <property type="term" value="F:ATP hydrolysis activity"/>
    <property type="evidence" value="ECO:0007669"/>
    <property type="project" value="InterPro"/>
</dbReference>
<dbReference type="InterPro" id="IPR003593">
    <property type="entry name" value="AAA+_ATPase"/>
</dbReference>
<name>A0A2H1L2T5_9MICO</name>
<evidence type="ECO:0000256" key="9">
    <source>
        <dbReference type="SAM" id="MobiDB-lite"/>
    </source>
</evidence>
<dbReference type="InterPro" id="IPR027417">
    <property type="entry name" value="P-loop_NTPase"/>
</dbReference>
<evidence type="ECO:0000256" key="1">
    <source>
        <dbReference type="ARBA" id="ARBA00004651"/>
    </source>
</evidence>
<dbReference type="Proteomes" id="UP000234462">
    <property type="component" value="Unassembled WGS sequence"/>
</dbReference>
<keyword evidence="7 10" id="KW-1133">Transmembrane helix</keyword>
<feature type="transmembrane region" description="Helical" evidence="10">
    <location>
        <begin position="238"/>
        <end position="260"/>
    </location>
</feature>
<evidence type="ECO:0000313" key="14">
    <source>
        <dbReference type="Proteomes" id="UP000234462"/>
    </source>
</evidence>
<keyword evidence="14" id="KW-1185">Reference proteome</keyword>
<evidence type="ECO:0000256" key="5">
    <source>
        <dbReference type="ARBA" id="ARBA00022741"/>
    </source>
</evidence>
<keyword evidence="2" id="KW-0813">Transport</keyword>
<evidence type="ECO:0000259" key="11">
    <source>
        <dbReference type="PROSITE" id="PS50893"/>
    </source>
</evidence>
<keyword evidence="4 10" id="KW-0812">Transmembrane</keyword>
<feature type="domain" description="ABC transmembrane type-1" evidence="12">
    <location>
        <begin position="19"/>
        <end position="301"/>
    </location>
</feature>
<proteinExistence type="predicted"/>
<evidence type="ECO:0000259" key="12">
    <source>
        <dbReference type="PROSITE" id="PS50929"/>
    </source>
</evidence>
<sequence>MRDLSRFWPDIRPRAWRYAVSILLALFSTGIGLVIPVLTGRAVDGPIAEHDHRGLVVIVLLVVAVGVAESLAQLIRRMITAGMTADWEVLWRRRLFSHLQRLDITHHDAWDSGQMLSRATNDLTQLRRFTAFGLPFLVITPFLVVIGGLILSFIQPVFVVLLVVMALPTMVGVAWFNSRYKIAARAAQDTMGEVSTSVEESVQGIRVLLAFGRSTWAAQRFRLIVERLRGHELEKVRLDAWLFGAIMLLPQLALVAFAAVGAWGVVVGWATIGQTVAAITLMMYLRMPIEMFGFLLADALMAATAATRYWELMDLQPRITDPEAAEAPRTEEAAGAPARQTPATGIPTPASSFDPADGVLEFDRVVFQHEDAEAPLLAGVNLRIAPGETLALVGTTGTGKTAMTALVPRLFDVTAGAVRVDGSDVRDLALADLRSRMGVAFEEPILFSASVRENVAMGTQSVEGGTAIDDDGVWEALEIAQAADFVRALPDGLGTEVGEQGLSLSGGQRQRIALARAVAGRPRFLVLDDPLSAVDVDTEDRVQERLRTVLATTTALIVAHRPSTAALADRVAVMDDGRVLAVGGHEELLGTSAVYRNLMGVTA</sequence>
<dbReference type="EMBL" id="FXZM01000003">
    <property type="protein sequence ID" value="SMY11196.1"/>
    <property type="molecule type" value="Genomic_DNA"/>
</dbReference>
<evidence type="ECO:0000256" key="8">
    <source>
        <dbReference type="ARBA" id="ARBA00023136"/>
    </source>
</evidence>
<dbReference type="InterPro" id="IPR011527">
    <property type="entry name" value="ABC1_TM_dom"/>
</dbReference>
<dbReference type="Pfam" id="PF00664">
    <property type="entry name" value="ABC_membrane"/>
    <property type="match status" value="1"/>
</dbReference>
<evidence type="ECO:0000256" key="4">
    <source>
        <dbReference type="ARBA" id="ARBA00022692"/>
    </source>
</evidence>
<feature type="transmembrane region" description="Helical" evidence="10">
    <location>
        <begin position="15"/>
        <end position="35"/>
    </location>
</feature>
<dbReference type="Gene3D" id="3.40.50.300">
    <property type="entry name" value="P-loop containing nucleotide triphosphate hydrolases"/>
    <property type="match status" value="1"/>
</dbReference>
<organism evidence="13 14">
    <name type="scientific">Brevibacterium jeotgali</name>
    <dbReference type="NCBI Taxonomy" id="1262550"/>
    <lineage>
        <taxon>Bacteria</taxon>
        <taxon>Bacillati</taxon>
        <taxon>Actinomycetota</taxon>
        <taxon>Actinomycetes</taxon>
        <taxon>Micrococcales</taxon>
        <taxon>Brevibacteriaceae</taxon>
        <taxon>Brevibacterium</taxon>
    </lineage>
</organism>
<keyword evidence="3" id="KW-1003">Cell membrane</keyword>
<dbReference type="PROSITE" id="PS00211">
    <property type="entry name" value="ABC_TRANSPORTER_1"/>
    <property type="match status" value="1"/>
</dbReference>
<dbReference type="GO" id="GO:0140359">
    <property type="term" value="F:ABC-type transporter activity"/>
    <property type="evidence" value="ECO:0007669"/>
    <property type="project" value="InterPro"/>
</dbReference>